<name>A0A560WD43_9MICO</name>
<evidence type="ECO:0000313" key="1">
    <source>
        <dbReference type="EMBL" id="TWD15496.1"/>
    </source>
</evidence>
<keyword evidence="2" id="KW-1185">Reference proteome</keyword>
<protein>
    <submittedName>
        <fullName evidence="1">Glycosyltransferase involved in cell wall biosynthesis</fullName>
    </submittedName>
</protein>
<sequence>MRVTIVYGVPPGSRKFDMWHDGFTAAVEVLSDLHDIEWINALSATPQMLERAVAATDVVLVKSSFGGAPDAWSRPVLAHFPSVPTCLMISGTGPPRRGDLGRFDVLFHETDWYLPFVARHPNVIHAFGVDTTIMRPRREVPKDIDWLMVGQPAFYKRPDELLSLTGRRVLVGDLRGVPERTIRDLVNGGIDVLDFVPYHELAEYYARATTVVVACTLHGGGERSVLEARACGTDVRVPEDNPKLRELLAGPIHDHQYYARQLAIGLTLALEQPMPLRSKLGSHAHRRTAESRWASLARRALRGMDRWSSR</sequence>
<dbReference type="GO" id="GO:0016740">
    <property type="term" value="F:transferase activity"/>
    <property type="evidence" value="ECO:0007669"/>
    <property type="project" value="UniProtKB-KW"/>
</dbReference>
<dbReference type="Gene3D" id="3.40.50.2000">
    <property type="entry name" value="Glycogen Phosphorylase B"/>
    <property type="match status" value="2"/>
</dbReference>
<gene>
    <name evidence="1" type="ORF">FB557_1006</name>
</gene>
<dbReference type="EMBL" id="VIUW01000002">
    <property type="protein sequence ID" value="TWD15496.1"/>
    <property type="molecule type" value="Genomic_DNA"/>
</dbReference>
<reference evidence="1 2" key="1">
    <citation type="submission" date="2019-06" db="EMBL/GenBank/DDBJ databases">
        <title>Sequencing the genomes of 1000 actinobacteria strains.</title>
        <authorList>
            <person name="Klenk H.-P."/>
        </authorList>
    </citation>
    <scope>NUCLEOTIDE SEQUENCE [LARGE SCALE GENOMIC DNA]</scope>
    <source>
        <strain evidence="1 2">DSM 18935</strain>
    </source>
</reference>
<accession>A0A560WD43</accession>
<comment type="caution">
    <text evidence="1">The sequence shown here is derived from an EMBL/GenBank/DDBJ whole genome shotgun (WGS) entry which is preliminary data.</text>
</comment>
<dbReference type="Proteomes" id="UP000315628">
    <property type="component" value="Unassembled WGS sequence"/>
</dbReference>
<dbReference type="RefSeq" id="WP_144856243.1">
    <property type="nucleotide sequence ID" value="NZ_BAAAYT010000007.1"/>
</dbReference>
<dbReference type="AlphaFoldDB" id="A0A560WD43"/>
<organism evidence="1 2">
    <name type="scientific">Marihabitans asiaticum</name>
    <dbReference type="NCBI Taxonomy" id="415218"/>
    <lineage>
        <taxon>Bacteria</taxon>
        <taxon>Bacillati</taxon>
        <taxon>Actinomycetota</taxon>
        <taxon>Actinomycetes</taxon>
        <taxon>Micrococcales</taxon>
        <taxon>Intrasporangiaceae</taxon>
        <taxon>Marihabitans</taxon>
    </lineage>
</organism>
<evidence type="ECO:0000313" key="2">
    <source>
        <dbReference type="Proteomes" id="UP000315628"/>
    </source>
</evidence>
<proteinExistence type="predicted"/>
<keyword evidence="1" id="KW-0808">Transferase</keyword>
<dbReference type="SUPFAM" id="SSF53756">
    <property type="entry name" value="UDP-Glycosyltransferase/glycogen phosphorylase"/>
    <property type="match status" value="1"/>
</dbReference>
<dbReference type="OrthoDB" id="9800233at2"/>